<feature type="transmembrane region" description="Helical" evidence="1">
    <location>
        <begin position="52"/>
        <end position="70"/>
    </location>
</feature>
<dbReference type="InterPro" id="IPR034122">
    <property type="entry name" value="Retropepsin-like_bacterial"/>
</dbReference>
<dbReference type="InterPro" id="IPR021109">
    <property type="entry name" value="Peptidase_aspartic_dom_sf"/>
</dbReference>
<gene>
    <name evidence="2" type="ORF">SAMN02745172_02540</name>
</gene>
<dbReference type="Gene3D" id="2.40.70.10">
    <property type="entry name" value="Acid Proteases"/>
    <property type="match status" value="1"/>
</dbReference>
<keyword evidence="2" id="KW-0378">Hydrolase</keyword>
<sequence>MNAGPNLSRLARTIAGIALLAVCAWAVVAYLANPPGTGSRSTLVSLDSSLPQAVALGAIAVALIASLALSRPRWRSVGAAVLLWGGLAGLLVAGYASWSDLGAVGRRTLAALAPGYAVSDGSGAVTIARDSAGHFAVTGSVDGAPTRFMIDTGASSVVLTSADAANAGIATDTLDYSRPVQTANGVGWAAPVTIDRLSIGDLTLQNLPALVARPGALDTSLIGMNALNQLSGFSVSGNTMTLTR</sequence>
<reference evidence="2 3" key="1">
    <citation type="submission" date="2016-12" db="EMBL/GenBank/DDBJ databases">
        <authorList>
            <person name="Song W.-J."/>
            <person name="Kurnit D.M."/>
        </authorList>
    </citation>
    <scope>NUCLEOTIDE SEQUENCE [LARGE SCALE GENOMIC DNA]</scope>
    <source>
        <strain evidence="2 3">DSM 19599</strain>
    </source>
</reference>
<dbReference type="CDD" id="cd05483">
    <property type="entry name" value="retropepsin_like_bacteria"/>
    <property type="match status" value="1"/>
</dbReference>
<dbReference type="SUPFAM" id="SSF50630">
    <property type="entry name" value="Acid proteases"/>
    <property type="match status" value="1"/>
</dbReference>
<dbReference type="GO" id="GO:0006508">
    <property type="term" value="P:proteolysis"/>
    <property type="evidence" value="ECO:0007669"/>
    <property type="project" value="UniProtKB-KW"/>
</dbReference>
<dbReference type="RefSeq" id="WP_073629136.1">
    <property type="nucleotide sequence ID" value="NZ_FRXO01000004.1"/>
</dbReference>
<feature type="transmembrane region" description="Helical" evidence="1">
    <location>
        <begin position="12"/>
        <end position="32"/>
    </location>
</feature>
<dbReference type="STRING" id="1123029.SAMN02745172_02540"/>
<dbReference type="InterPro" id="IPR011969">
    <property type="entry name" value="Clan_AA_Asp_peptidase_C"/>
</dbReference>
<dbReference type="AlphaFoldDB" id="A0A1M7ZLY7"/>
<name>A0A1M7ZLY7_9HYPH</name>
<dbReference type="PROSITE" id="PS00141">
    <property type="entry name" value="ASP_PROTEASE"/>
    <property type="match status" value="1"/>
</dbReference>
<keyword evidence="1" id="KW-1133">Transmembrane helix</keyword>
<protein>
    <submittedName>
        <fullName evidence="2">Aspartyl protease family protein</fullName>
    </submittedName>
</protein>
<evidence type="ECO:0000313" key="3">
    <source>
        <dbReference type="Proteomes" id="UP000186406"/>
    </source>
</evidence>
<accession>A0A1M7ZLY7</accession>
<keyword evidence="1" id="KW-0472">Membrane</keyword>
<feature type="transmembrane region" description="Helical" evidence="1">
    <location>
        <begin position="77"/>
        <end position="98"/>
    </location>
</feature>
<keyword evidence="3" id="KW-1185">Reference proteome</keyword>
<keyword evidence="1" id="KW-0812">Transmembrane</keyword>
<evidence type="ECO:0000256" key="1">
    <source>
        <dbReference type="SAM" id="Phobius"/>
    </source>
</evidence>
<dbReference type="Proteomes" id="UP000186406">
    <property type="component" value="Unassembled WGS sequence"/>
</dbReference>
<dbReference type="Pfam" id="PF13975">
    <property type="entry name" value="gag-asp_proteas"/>
    <property type="match status" value="1"/>
</dbReference>
<dbReference type="GO" id="GO:0004190">
    <property type="term" value="F:aspartic-type endopeptidase activity"/>
    <property type="evidence" value="ECO:0007669"/>
    <property type="project" value="InterPro"/>
</dbReference>
<proteinExistence type="predicted"/>
<dbReference type="EMBL" id="FRXO01000004">
    <property type="protein sequence ID" value="SHO65891.1"/>
    <property type="molecule type" value="Genomic_DNA"/>
</dbReference>
<evidence type="ECO:0000313" key="2">
    <source>
        <dbReference type="EMBL" id="SHO65891.1"/>
    </source>
</evidence>
<organism evidence="2 3">
    <name type="scientific">Pseudoxanthobacter soli DSM 19599</name>
    <dbReference type="NCBI Taxonomy" id="1123029"/>
    <lineage>
        <taxon>Bacteria</taxon>
        <taxon>Pseudomonadati</taxon>
        <taxon>Pseudomonadota</taxon>
        <taxon>Alphaproteobacteria</taxon>
        <taxon>Hyphomicrobiales</taxon>
        <taxon>Segnochrobactraceae</taxon>
        <taxon>Pseudoxanthobacter</taxon>
    </lineage>
</organism>
<keyword evidence="2" id="KW-0645">Protease</keyword>
<dbReference type="NCBIfam" id="TIGR02281">
    <property type="entry name" value="clan_AA_DTGA"/>
    <property type="match status" value="1"/>
</dbReference>
<dbReference type="InterPro" id="IPR001969">
    <property type="entry name" value="Aspartic_peptidase_AS"/>
</dbReference>